<accession>A0ABQ7ZA23</accession>
<name>A0ABQ7ZA23_BRANA</name>
<proteinExistence type="predicted"/>
<evidence type="ECO:0000313" key="2">
    <source>
        <dbReference type="Proteomes" id="UP000824890"/>
    </source>
</evidence>
<dbReference type="InterPro" id="IPR025886">
    <property type="entry name" value="PP2-like"/>
</dbReference>
<organism evidence="1 2">
    <name type="scientific">Brassica napus</name>
    <name type="common">Rape</name>
    <dbReference type="NCBI Taxonomy" id="3708"/>
    <lineage>
        <taxon>Eukaryota</taxon>
        <taxon>Viridiplantae</taxon>
        <taxon>Streptophyta</taxon>
        <taxon>Embryophyta</taxon>
        <taxon>Tracheophyta</taxon>
        <taxon>Spermatophyta</taxon>
        <taxon>Magnoliopsida</taxon>
        <taxon>eudicotyledons</taxon>
        <taxon>Gunneridae</taxon>
        <taxon>Pentapetalae</taxon>
        <taxon>rosids</taxon>
        <taxon>malvids</taxon>
        <taxon>Brassicales</taxon>
        <taxon>Brassicaceae</taxon>
        <taxon>Brassiceae</taxon>
        <taxon>Brassica</taxon>
    </lineage>
</organism>
<dbReference type="Proteomes" id="UP000824890">
    <property type="component" value="Unassembled WGS sequence"/>
</dbReference>
<feature type="non-terminal residue" evidence="1">
    <location>
        <position position="1"/>
    </location>
</feature>
<sequence length="289" mass="32448">AEEKCTYINKSTKKKVRKKMSAQKAVKSSHYEAESNMEQDIVRKAWVFKPSGLNFVWGGDSRYWVIPKEDRTPAELKMVSWLEVTGSFDKVEPGKTYRLGFKISFTGDATGWDKAPVFMSAKVGKKGKTIWKRIKSINTNFDKIKGGTTPVNIPDETDGRFEIFVSPTEPITQDTKLQFGLYEVWTGKWKSVSSVTLPVTSNINLWSLGTATSLQPLLLLNSPWSKDLMRGLDESLESTVTNRNKNVFNTILMFGISQALEDLIVSVDVHGLHEIDRDRSAGESLDAIS</sequence>
<dbReference type="Pfam" id="PF14299">
    <property type="entry name" value="PP2"/>
    <property type="match status" value="1"/>
</dbReference>
<reference evidence="1 2" key="1">
    <citation type="submission" date="2021-05" db="EMBL/GenBank/DDBJ databases">
        <title>Genome Assembly of Synthetic Allotetraploid Brassica napus Reveals Homoeologous Exchanges between Subgenomes.</title>
        <authorList>
            <person name="Davis J.T."/>
        </authorList>
    </citation>
    <scope>NUCLEOTIDE SEQUENCE [LARGE SCALE GENOMIC DNA]</scope>
    <source>
        <strain evidence="2">cv. Da-Ae</strain>
        <tissue evidence="1">Seedling</tissue>
    </source>
</reference>
<dbReference type="EMBL" id="JAGKQM010000015">
    <property type="protein sequence ID" value="KAH0877076.1"/>
    <property type="molecule type" value="Genomic_DNA"/>
</dbReference>
<protein>
    <submittedName>
        <fullName evidence="1">Uncharacterized protein</fullName>
    </submittedName>
</protein>
<dbReference type="PANTHER" id="PTHR32278">
    <property type="entry name" value="F-BOX DOMAIN-CONTAINING PROTEIN"/>
    <property type="match status" value="1"/>
</dbReference>
<evidence type="ECO:0000313" key="1">
    <source>
        <dbReference type="EMBL" id="KAH0877076.1"/>
    </source>
</evidence>
<gene>
    <name evidence="1" type="ORF">HID58_064470</name>
</gene>
<dbReference type="PANTHER" id="PTHR32278:SF34">
    <property type="entry name" value="PHLOEM PROTEIN 2-A10"/>
    <property type="match status" value="1"/>
</dbReference>
<comment type="caution">
    <text evidence="1">The sequence shown here is derived from an EMBL/GenBank/DDBJ whole genome shotgun (WGS) entry which is preliminary data.</text>
</comment>
<keyword evidence="2" id="KW-1185">Reference proteome</keyword>